<organism evidence="13 14">
    <name type="scientific">Hortaea werneckii</name>
    <name type="common">Black yeast</name>
    <name type="synonym">Cladosporium werneckii</name>
    <dbReference type="NCBI Taxonomy" id="91943"/>
    <lineage>
        <taxon>Eukaryota</taxon>
        <taxon>Fungi</taxon>
        <taxon>Dikarya</taxon>
        <taxon>Ascomycota</taxon>
        <taxon>Pezizomycotina</taxon>
        <taxon>Dothideomycetes</taxon>
        <taxon>Dothideomycetidae</taxon>
        <taxon>Mycosphaerellales</taxon>
        <taxon>Teratosphaeriaceae</taxon>
        <taxon>Hortaea</taxon>
    </lineage>
</organism>
<keyword evidence="7" id="KW-0804">Transcription</keyword>
<feature type="region of interest" description="Disordered" evidence="11">
    <location>
        <begin position="404"/>
        <end position="488"/>
    </location>
</feature>
<evidence type="ECO:0000256" key="11">
    <source>
        <dbReference type="SAM" id="MobiDB-lite"/>
    </source>
</evidence>
<evidence type="ECO:0000313" key="14">
    <source>
        <dbReference type="Proteomes" id="UP000281245"/>
    </source>
</evidence>
<feature type="compositionally biased region" description="Gly residues" evidence="11">
    <location>
        <begin position="415"/>
        <end position="424"/>
    </location>
</feature>
<keyword evidence="6" id="KW-0238">DNA-binding</keyword>
<dbReference type="InterPro" id="IPR050454">
    <property type="entry name" value="RTT106/SSRP1_HistChap/FACT"/>
</dbReference>
<dbReference type="AlphaFoldDB" id="A0A3M6WBM6"/>
<feature type="compositionally biased region" description="Basic residues" evidence="11">
    <location>
        <begin position="257"/>
        <end position="271"/>
    </location>
</feature>
<dbReference type="Pfam" id="PF18469">
    <property type="entry name" value="PH_18"/>
    <property type="match status" value="1"/>
</dbReference>
<reference evidence="13 14" key="1">
    <citation type="journal article" date="2018" name="BMC Genomics">
        <title>Genomic evidence for intraspecific hybridization in a clonal and extremely halotolerant yeast.</title>
        <authorList>
            <person name="Gostincar C."/>
            <person name="Stajich J.E."/>
            <person name="Zupancic J."/>
            <person name="Zalar P."/>
            <person name="Gunde-Cimerman N."/>
        </authorList>
    </citation>
    <scope>NUCLEOTIDE SEQUENCE [LARGE SCALE GENOMIC DNA]</scope>
    <source>
        <strain evidence="13 14">EXF-6656</strain>
    </source>
</reference>
<dbReference type="InterPro" id="IPR013719">
    <property type="entry name" value="RTT106/SPT16-like_middle_dom"/>
</dbReference>
<dbReference type="Proteomes" id="UP000281245">
    <property type="component" value="Unassembled WGS sequence"/>
</dbReference>
<feature type="region of interest" description="Disordered" evidence="11">
    <location>
        <begin position="249"/>
        <end position="297"/>
    </location>
</feature>
<evidence type="ECO:0000256" key="4">
    <source>
        <dbReference type="ARBA" id="ARBA00022454"/>
    </source>
</evidence>
<keyword evidence="4" id="KW-0158">Chromosome</keyword>
<feature type="compositionally biased region" description="Acidic residues" evidence="11">
    <location>
        <begin position="439"/>
        <end position="450"/>
    </location>
</feature>
<evidence type="ECO:0000256" key="6">
    <source>
        <dbReference type="ARBA" id="ARBA00023125"/>
    </source>
</evidence>
<name>A0A3M6WBM6_HORWE</name>
<accession>A0A3M6WBM6</accession>
<protein>
    <recommendedName>
        <fullName evidence="12">Histone chaperone RTT106/FACT complex subunit SPT16-like middle domain-containing protein</fullName>
    </recommendedName>
</protein>
<dbReference type="GO" id="GO:0005634">
    <property type="term" value="C:nucleus"/>
    <property type="evidence" value="ECO:0007669"/>
    <property type="project" value="UniProtKB-SubCell"/>
</dbReference>
<dbReference type="Gene3D" id="2.30.29.120">
    <property type="match status" value="1"/>
</dbReference>
<feature type="region of interest" description="Disordered" evidence="11">
    <location>
        <begin position="65"/>
        <end position="101"/>
    </location>
</feature>
<evidence type="ECO:0000256" key="8">
    <source>
        <dbReference type="ARBA" id="ARBA00023242"/>
    </source>
</evidence>
<feature type="compositionally biased region" description="Acidic residues" evidence="11">
    <location>
        <begin position="457"/>
        <end position="488"/>
    </location>
</feature>
<dbReference type="InterPro" id="IPR011993">
    <property type="entry name" value="PH-like_dom_sf"/>
</dbReference>
<dbReference type="GO" id="GO:0003677">
    <property type="term" value="F:DNA binding"/>
    <property type="evidence" value="ECO:0007669"/>
    <property type="project" value="UniProtKB-KW"/>
</dbReference>
<evidence type="ECO:0000313" key="13">
    <source>
        <dbReference type="EMBL" id="RMX75791.1"/>
    </source>
</evidence>
<sequence length="488" mass="53869">MSSIWIGLITQIYGIVGTIMSDYKTAIQSVFPKPICKRIESAVQQHPKPEDLALLFHDVAYLTQQAGQKGEDQPTQAKKRKLDDGAAVPHTNGSSQPAVQSVDPASFTTILECKDVSFQIPARKKLKLHMVRDSQDARRQEIRLVDQKTSMLEHSLPADQIEHAFCLPVPDKQQRQCNFVLLPKSGAVSPSGSPCEQVMFTLNEVAPQEAISAEQKAEEGDTLVSIAERDLNAMLAKYGKKITRPTEKEFASAIPQSHRKGEKAWHVKAHRGSKEAKTPNMTFNPQKSHARQESHPLTQSDKPGYLWFLSTGILFGFKKPITFFPFTSIDSISYTSVLQRTFNLVIAARDDPPPHQTADAAEPEAKEIEFSMLDQQDFAGIDEYVKRHGLNDASMAAQRRAKMYNVNKEKKGDGEAGGEANGTGEGEEESELQKAEQQLQDDEDEEEEDYVASGGESEGEGESSDEEGEGGEDAGEDEMDADEVSGEE</sequence>
<comment type="subunit">
    <text evidence="10">Interacts with histones H3 and H4.</text>
</comment>
<comment type="similarity">
    <text evidence="3">Belongs to the RTT106 family.</text>
</comment>
<comment type="function">
    <text evidence="9">Histones H3 and H4 chaperone involved in the nucleosome formation and heterochromatin silencing. Required for the deposition of H3K56ac-carrying H3-H4 complex onto newly-replicated DNA. Plays a role in the transcriptional regulation of the cell-cycle dependent histone genes by creating a repressive structure at the core histone gene promoter.</text>
</comment>
<dbReference type="PANTHER" id="PTHR45849:SF3">
    <property type="entry name" value="HISTONE CHAPERONE RTT106"/>
    <property type="match status" value="1"/>
</dbReference>
<evidence type="ECO:0000259" key="12">
    <source>
        <dbReference type="SMART" id="SM01287"/>
    </source>
</evidence>
<comment type="caution">
    <text evidence="13">The sequence shown here is derived from an EMBL/GenBank/DDBJ whole genome shotgun (WGS) entry which is preliminary data.</text>
</comment>
<dbReference type="GO" id="GO:0042393">
    <property type="term" value="F:histone binding"/>
    <property type="evidence" value="ECO:0007669"/>
    <property type="project" value="TreeGrafter"/>
</dbReference>
<dbReference type="GO" id="GO:0031491">
    <property type="term" value="F:nucleosome binding"/>
    <property type="evidence" value="ECO:0007669"/>
    <property type="project" value="TreeGrafter"/>
</dbReference>
<feature type="domain" description="Histone chaperone RTT106/FACT complex subunit SPT16-like middle" evidence="12">
    <location>
        <begin position="295"/>
        <end position="395"/>
    </location>
</feature>
<dbReference type="PANTHER" id="PTHR45849">
    <property type="entry name" value="FACT COMPLEX SUBUNIT SSRP1"/>
    <property type="match status" value="1"/>
</dbReference>
<evidence type="ECO:0000256" key="1">
    <source>
        <dbReference type="ARBA" id="ARBA00004123"/>
    </source>
</evidence>
<dbReference type="Pfam" id="PF08512">
    <property type="entry name" value="Rttp106-like_middle"/>
    <property type="match status" value="1"/>
</dbReference>
<dbReference type="OrthoDB" id="75754at2759"/>
<dbReference type="EMBL" id="QWIJ01001230">
    <property type="protein sequence ID" value="RMX75791.1"/>
    <property type="molecule type" value="Genomic_DNA"/>
</dbReference>
<gene>
    <name evidence="13" type="ORF">D0869_11301</name>
</gene>
<evidence type="ECO:0000256" key="3">
    <source>
        <dbReference type="ARBA" id="ARBA00006159"/>
    </source>
</evidence>
<evidence type="ECO:0000256" key="9">
    <source>
        <dbReference type="ARBA" id="ARBA00037550"/>
    </source>
</evidence>
<proteinExistence type="inferred from homology"/>
<evidence type="ECO:0000256" key="5">
    <source>
        <dbReference type="ARBA" id="ARBA00023015"/>
    </source>
</evidence>
<keyword evidence="5" id="KW-0805">Transcription regulation</keyword>
<evidence type="ECO:0000256" key="2">
    <source>
        <dbReference type="ARBA" id="ARBA00004286"/>
    </source>
</evidence>
<dbReference type="InterPro" id="IPR040770">
    <property type="entry name" value="Rtt106_PH"/>
</dbReference>
<dbReference type="SMART" id="SM01287">
    <property type="entry name" value="Rtt106"/>
    <property type="match status" value="1"/>
</dbReference>
<evidence type="ECO:0000256" key="7">
    <source>
        <dbReference type="ARBA" id="ARBA00023163"/>
    </source>
</evidence>
<keyword evidence="8" id="KW-0539">Nucleus</keyword>
<dbReference type="Gene3D" id="2.30.29.30">
    <property type="entry name" value="Pleckstrin-homology domain (PH domain)/Phosphotyrosine-binding domain (PTB)"/>
    <property type="match status" value="1"/>
</dbReference>
<dbReference type="SUPFAM" id="SSF50729">
    <property type="entry name" value="PH domain-like"/>
    <property type="match status" value="1"/>
</dbReference>
<comment type="subcellular location">
    <subcellularLocation>
        <location evidence="2">Chromosome</location>
    </subcellularLocation>
    <subcellularLocation>
        <location evidence="1">Nucleus</location>
    </subcellularLocation>
</comment>
<dbReference type="GO" id="GO:0005694">
    <property type="term" value="C:chromosome"/>
    <property type="evidence" value="ECO:0007669"/>
    <property type="project" value="UniProtKB-SubCell"/>
</dbReference>
<evidence type="ECO:0000256" key="10">
    <source>
        <dbReference type="ARBA" id="ARBA00038654"/>
    </source>
</evidence>